<dbReference type="InterPro" id="IPR047670">
    <property type="entry name" value="YfjT-like"/>
</dbReference>
<dbReference type="Proteomes" id="UP000321440">
    <property type="component" value="Unassembled WGS sequence"/>
</dbReference>
<evidence type="ECO:0000313" key="1">
    <source>
        <dbReference type="EMBL" id="GEN46822.1"/>
    </source>
</evidence>
<proteinExistence type="predicted"/>
<accession>A0A511WC22</accession>
<keyword evidence="2" id="KW-1185">Reference proteome</keyword>
<gene>
    <name evidence="1" type="ORF">AHA02nite_25980</name>
</gene>
<sequence length="50" mass="5838">MSDEKNLESVRSRLANLLEQIESVDPEKLTVDDIDRYISLLNEMEEKLSQ</sequence>
<dbReference type="RefSeq" id="WP_170236108.1">
    <property type="nucleotide sequence ID" value="NZ_BJYA01000019.1"/>
</dbReference>
<reference evidence="1 2" key="1">
    <citation type="submission" date="2019-07" db="EMBL/GenBank/DDBJ databases">
        <title>Whole genome shotgun sequence of Alkalibacillus haloalkaliphilus NBRC 103110.</title>
        <authorList>
            <person name="Hosoyama A."/>
            <person name="Uohara A."/>
            <person name="Ohji S."/>
            <person name="Ichikawa N."/>
        </authorList>
    </citation>
    <scope>NUCLEOTIDE SEQUENCE [LARGE SCALE GENOMIC DNA]</scope>
    <source>
        <strain evidence="1 2">NBRC 103110</strain>
    </source>
</reference>
<protein>
    <submittedName>
        <fullName evidence="1">Uncharacterized protein</fullName>
    </submittedName>
</protein>
<dbReference type="AlphaFoldDB" id="A0A511WC22"/>
<name>A0A511WC22_9BACI</name>
<organism evidence="1 2">
    <name type="scientific">Alkalibacillus haloalkaliphilus</name>
    <dbReference type="NCBI Taxonomy" id="94136"/>
    <lineage>
        <taxon>Bacteria</taxon>
        <taxon>Bacillati</taxon>
        <taxon>Bacillota</taxon>
        <taxon>Bacilli</taxon>
        <taxon>Bacillales</taxon>
        <taxon>Bacillaceae</taxon>
        <taxon>Alkalibacillus</taxon>
    </lineage>
</organism>
<evidence type="ECO:0000313" key="2">
    <source>
        <dbReference type="Proteomes" id="UP000321440"/>
    </source>
</evidence>
<dbReference type="NCBIfam" id="NF040878">
    <property type="entry name" value="SE1561_fam"/>
    <property type="match status" value="1"/>
</dbReference>
<dbReference type="EMBL" id="BJYA01000019">
    <property type="protein sequence ID" value="GEN46822.1"/>
    <property type="molecule type" value="Genomic_DNA"/>
</dbReference>
<comment type="caution">
    <text evidence="1">The sequence shown here is derived from an EMBL/GenBank/DDBJ whole genome shotgun (WGS) entry which is preliminary data.</text>
</comment>